<dbReference type="PRINTS" id="PR00603">
    <property type="entry name" value="CYTOCHROMEC1"/>
</dbReference>
<keyword evidence="2 8" id="KW-0349">Heme</keyword>
<protein>
    <submittedName>
        <fullName evidence="10">Cytochrome c</fullName>
    </submittedName>
</protein>
<proteinExistence type="predicted"/>
<dbReference type="PANTHER" id="PTHR10266:SF3">
    <property type="entry name" value="CYTOCHROME C1, HEME PROTEIN, MITOCHONDRIAL"/>
    <property type="match status" value="1"/>
</dbReference>
<dbReference type="AlphaFoldDB" id="A0A829YKZ8"/>
<evidence type="ECO:0000256" key="4">
    <source>
        <dbReference type="ARBA" id="ARBA00022723"/>
    </source>
</evidence>
<dbReference type="GO" id="GO:0046872">
    <property type="term" value="F:metal ion binding"/>
    <property type="evidence" value="ECO:0007669"/>
    <property type="project" value="UniProtKB-KW"/>
</dbReference>
<evidence type="ECO:0000256" key="9">
    <source>
        <dbReference type="SAM" id="Phobius"/>
    </source>
</evidence>
<evidence type="ECO:0000256" key="2">
    <source>
        <dbReference type="ARBA" id="ARBA00022617"/>
    </source>
</evidence>
<evidence type="ECO:0000256" key="8">
    <source>
        <dbReference type="PIRSR" id="PIRSR602326-1"/>
    </source>
</evidence>
<sequence>MPTEHLAEAMMKKSFHKLVLGVVGLSALAWSAVGAAAEGHNSALQLARNDVANVASLQRGARNFVNYCSGCHSAKYVRYSRLAEDLELSEKQVTDNLMFVGERIHDTIKIGMKPEDASHWFGTTPPDLSLIARSRGADYIYSFLKSFYLDPSRPTGTNNLILPGTAMPHVLWELQGLQRAVYDGESDAEHNTVHKKFKEFELAKQGSLSPQEYDQFVRDTVNFLDYIAEPMQLERRNLGMRVLAFLIVFFLFAYFLKKEFWKDVK</sequence>
<dbReference type="GO" id="GO:0016020">
    <property type="term" value="C:membrane"/>
    <property type="evidence" value="ECO:0007669"/>
    <property type="project" value="UniProtKB-SubCell"/>
</dbReference>
<feature type="transmembrane region" description="Helical" evidence="9">
    <location>
        <begin position="238"/>
        <end position="256"/>
    </location>
</feature>
<evidence type="ECO:0000256" key="1">
    <source>
        <dbReference type="ARBA" id="ARBA00004370"/>
    </source>
</evidence>
<feature type="binding site" description="covalent" evidence="8">
    <location>
        <position position="68"/>
    </location>
    <ligand>
        <name>heme c</name>
        <dbReference type="ChEBI" id="CHEBI:61717"/>
    </ligand>
</feature>
<dbReference type="Pfam" id="PF02167">
    <property type="entry name" value="Cytochrom_C1"/>
    <property type="match status" value="2"/>
</dbReference>
<evidence type="ECO:0000256" key="3">
    <source>
        <dbReference type="ARBA" id="ARBA00022692"/>
    </source>
</evidence>
<evidence type="ECO:0000256" key="5">
    <source>
        <dbReference type="ARBA" id="ARBA00022989"/>
    </source>
</evidence>
<dbReference type="InterPro" id="IPR002326">
    <property type="entry name" value="Cyt_c1"/>
</dbReference>
<organism evidence="10 11">
    <name type="scientific">Steroidobacter agaridevorans</name>
    <dbReference type="NCBI Taxonomy" id="2695856"/>
    <lineage>
        <taxon>Bacteria</taxon>
        <taxon>Pseudomonadati</taxon>
        <taxon>Pseudomonadota</taxon>
        <taxon>Gammaproteobacteria</taxon>
        <taxon>Steroidobacterales</taxon>
        <taxon>Steroidobacteraceae</taxon>
        <taxon>Steroidobacter</taxon>
    </lineage>
</organism>
<dbReference type="EMBL" id="BLJN01000007">
    <property type="protein sequence ID" value="GFE83985.1"/>
    <property type="molecule type" value="Genomic_DNA"/>
</dbReference>
<keyword evidence="6 8" id="KW-0408">Iron</keyword>
<dbReference type="PANTHER" id="PTHR10266">
    <property type="entry name" value="CYTOCHROME C1"/>
    <property type="match status" value="1"/>
</dbReference>
<comment type="caution">
    <text evidence="10">The sequence shown here is derived from an EMBL/GenBank/DDBJ whole genome shotgun (WGS) entry which is preliminary data.</text>
</comment>
<feature type="binding site" description="covalent" evidence="8">
    <location>
        <position position="71"/>
    </location>
    <ligand>
        <name>heme c</name>
        <dbReference type="ChEBI" id="CHEBI:61717"/>
    </ligand>
</feature>
<name>A0A829YKZ8_9GAMM</name>
<comment type="cofactor">
    <cofactor evidence="8">
        <name>heme c</name>
        <dbReference type="ChEBI" id="CHEBI:61717"/>
    </cofactor>
    <text evidence="8">Binds 1 heme c group covalently per subunit.</text>
</comment>
<evidence type="ECO:0000313" key="10">
    <source>
        <dbReference type="EMBL" id="GFE83985.1"/>
    </source>
</evidence>
<reference evidence="11" key="1">
    <citation type="submission" date="2020-01" db="EMBL/GenBank/DDBJ databases">
        <title>'Steroidobacter agaridevorans' sp. nov., agar-degrading bacteria isolated from rhizosphere soils.</title>
        <authorList>
            <person name="Ikenaga M."/>
            <person name="Kataoka M."/>
            <person name="Murouchi A."/>
            <person name="Katsuragi S."/>
            <person name="Sakai M."/>
        </authorList>
    </citation>
    <scope>NUCLEOTIDE SEQUENCE [LARGE SCALE GENOMIC DNA]</scope>
    <source>
        <strain evidence="11">YU21-B</strain>
    </source>
</reference>
<dbReference type="InterPro" id="IPR036909">
    <property type="entry name" value="Cyt_c-like_dom_sf"/>
</dbReference>
<gene>
    <name evidence="10" type="primary">petC</name>
    <name evidence="10" type="ORF">GCM10011487_59850</name>
</gene>
<dbReference type="GO" id="GO:0009055">
    <property type="term" value="F:electron transfer activity"/>
    <property type="evidence" value="ECO:0007669"/>
    <property type="project" value="InterPro"/>
</dbReference>
<dbReference type="Proteomes" id="UP000445000">
    <property type="component" value="Unassembled WGS sequence"/>
</dbReference>
<keyword evidence="7 9" id="KW-0472">Membrane</keyword>
<keyword evidence="11" id="KW-1185">Reference proteome</keyword>
<keyword evidence="4 8" id="KW-0479">Metal-binding</keyword>
<keyword evidence="3 9" id="KW-0812">Transmembrane</keyword>
<dbReference type="SUPFAM" id="SSF46626">
    <property type="entry name" value="Cytochrome c"/>
    <property type="match status" value="1"/>
</dbReference>
<dbReference type="Gene3D" id="1.20.5.100">
    <property type="entry name" value="Cytochrome c1, transmembrane anchor, C-terminal"/>
    <property type="match status" value="1"/>
</dbReference>
<dbReference type="Gene3D" id="1.10.760.10">
    <property type="entry name" value="Cytochrome c-like domain"/>
    <property type="match status" value="1"/>
</dbReference>
<dbReference type="GO" id="GO:0020037">
    <property type="term" value="F:heme binding"/>
    <property type="evidence" value="ECO:0007669"/>
    <property type="project" value="InterPro"/>
</dbReference>
<keyword evidence="5 9" id="KW-1133">Transmembrane helix</keyword>
<dbReference type="RefSeq" id="WP_235936894.1">
    <property type="nucleotide sequence ID" value="NZ_BLJO01000011.1"/>
</dbReference>
<evidence type="ECO:0000256" key="6">
    <source>
        <dbReference type="ARBA" id="ARBA00023004"/>
    </source>
</evidence>
<evidence type="ECO:0000313" key="11">
    <source>
        <dbReference type="Proteomes" id="UP000445000"/>
    </source>
</evidence>
<evidence type="ECO:0000256" key="7">
    <source>
        <dbReference type="ARBA" id="ARBA00023136"/>
    </source>
</evidence>
<feature type="binding site" description="covalent" evidence="8">
    <location>
        <position position="72"/>
    </location>
    <ligand>
        <name>heme c</name>
        <dbReference type="ChEBI" id="CHEBI:61717"/>
    </ligand>
</feature>
<accession>A0A829YKZ8</accession>
<comment type="subcellular location">
    <subcellularLocation>
        <location evidence="1">Membrane</location>
    </subcellularLocation>
</comment>